<name>A0ABD0LZ01_9CAEN</name>
<evidence type="ECO:0000313" key="2">
    <source>
        <dbReference type="EMBL" id="KAK7504674.1"/>
    </source>
</evidence>
<dbReference type="EMBL" id="JACVVK020000014">
    <property type="protein sequence ID" value="KAK7504674.1"/>
    <property type="molecule type" value="Genomic_DNA"/>
</dbReference>
<reference evidence="2 3" key="1">
    <citation type="journal article" date="2023" name="Sci. Data">
        <title>Genome assembly of the Korean intertidal mud-creeper Batillaria attramentaria.</title>
        <authorList>
            <person name="Patra A.K."/>
            <person name="Ho P.T."/>
            <person name="Jun S."/>
            <person name="Lee S.J."/>
            <person name="Kim Y."/>
            <person name="Won Y.J."/>
        </authorList>
    </citation>
    <scope>NUCLEOTIDE SEQUENCE [LARGE SCALE GENOMIC DNA]</scope>
    <source>
        <strain evidence="2">Wonlab-2016</strain>
    </source>
</reference>
<dbReference type="AlphaFoldDB" id="A0ABD0LZ01"/>
<sequence length="82" mass="9490">MTLHRDKGRQPSTPAELADRGTILFQIGWGTARAVRASRRSLYSRRHFKDKGTVGRRQRRKGFRGKQFEGRAGSYRRNSMPN</sequence>
<feature type="compositionally biased region" description="Basic residues" evidence="1">
    <location>
        <begin position="49"/>
        <end position="64"/>
    </location>
</feature>
<proteinExistence type="predicted"/>
<organism evidence="2 3">
    <name type="scientific">Batillaria attramentaria</name>
    <dbReference type="NCBI Taxonomy" id="370345"/>
    <lineage>
        <taxon>Eukaryota</taxon>
        <taxon>Metazoa</taxon>
        <taxon>Spiralia</taxon>
        <taxon>Lophotrochozoa</taxon>
        <taxon>Mollusca</taxon>
        <taxon>Gastropoda</taxon>
        <taxon>Caenogastropoda</taxon>
        <taxon>Sorbeoconcha</taxon>
        <taxon>Cerithioidea</taxon>
        <taxon>Batillariidae</taxon>
        <taxon>Batillaria</taxon>
    </lineage>
</organism>
<comment type="caution">
    <text evidence="2">The sequence shown here is derived from an EMBL/GenBank/DDBJ whole genome shotgun (WGS) entry which is preliminary data.</text>
</comment>
<evidence type="ECO:0000313" key="3">
    <source>
        <dbReference type="Proteomes" id="UP001519460"/>
    </source>
</evidence>
<accession>A0ABD0LZ01</accession>
<feature type="region of interest" description="Disordered" evidence="1">
    <location>
        <begin position="49"/>
        <end position="82"/>
    </location>
</feature>
<dbReference type="Proteomes" id="UP001519460">
    <property type="component" value="Unassembled WGS sequence"/>
</dbReference>
<keyword evidence="3" id="KW-1185">Reference proteome</keyword>
<protein>
    <submittedName>
        <fullName evidence="2">Uncharacterized protein</fullName>
    </submittedName>
</protein>
<evidence type="ECO:0000256" key="1">
    <source>
        <dbReference type="SAM" id="MobiDB-lite"/>
    </source>
</evidence>
<gene>
    <name evidence="2" type="ORF">BaRGS_00004160</name>
</gene>